<feature type="region of interest" description="Disordered" evidence="1">
    <location>
        <begin position="210"/>
        <end position="229"/>
    </location>
</feature>
<organism evidence="2 3">
    <name type="scientific">Candidatus Magasanikbacteria bacterium CG_4_10_14_0_2_um_filter_33_14</name>
    <dbReference type="NCBI Taxonomy" id="1974636"/>
    <lineage>
        <taxon>Bacteria</taxon>
        <taxon>Candidatus Magasanikiibacteriota</taxon>
    </lineage>
</organism>
<dbReference type="EMBL" id="PFPL01000056">
    <property type="protein sequence ID" value="PIZ95342.1"/>
    <property type="molecule type" value="Genomic_DNA"/>
</dbReference>
<reference evidence="3" key="1">
    <citation type="submission" date="2017-09" db="EMBL/GenBank/DDBJ databases">
        <title>Depth-based differentiation of microbial function through sediment-hosted aquifers and enrichment of novel symbionts in the deep terrestrial subsurface.</title>
        <authorList>
            <person name="Probst A.J."/>
            <person name="Ladd B."/>
            <person name="Jarett J.K."/>
            <person name="Geller-Mcgrath D.E."/>
            <person name="Sieber C.M.K."/>
            <person name="Emerson J.B."/>
            <person name="Anantharaman K."/>
            <person name="Thomas B.C."/>
            <person name="Malmstrom R."/>
            <person name="Stieglmeier M."/>
            <person name="Klingl A."/>
            <person name="Woyke T."/>
            <person name="Ryan C.M."/>
            <person name="Banfield J.F."/>
        </authorList>
    </citation>
    <scope>NUCLEOTIDE SEQUENCE [LARGE SCALE GENOMIC DNA]</scope>
</reference>
<evidence type="ECO:0000256" key="1">
    <source>
        <dbReference type="SAM" id="MobiDB-lite"/>
    </source>
</evidence>
<dbReference type="Proteomes" id="UP000231453">
    <property type="component" value="Unassembled WGS sequence"/>
</dbReference>
<gene>
    <name evidence="2" type="ORF">COX80_04625</name>
</gene>
<protein>
    <submittedName>
        <fullName evidence="2">Uncharacterized protein</fullName>
    </submittedName>
</protein>
<feature type="compositionally biased region" description="Acidic residues" evidence="1">
    <location>
        <begin position="150"/>
        <end position="162"/>
    </location>
</feature>
<sequence length="306" mass="35397">MSEIELSMEEKGYLKILGENIYILPNLISEENECPFGGKMVLHNYDLIDALEKKWMTPDGVITPAGEKELNRRKSNKPVINRKNYSESKETDSVDEEIAVSKKNDSRSSEIIYHDSKSDKVTLNARRILMRHFEELEENREQKRKQSLGIEEDLSYDPTQDEVEEVKRTEDEELEMLLAEDWIEKIPNVSDDEEIKFRLTNTGKLMMKGGYAGPEVPEKKSKIPKGERKPHFGDRVTEIFESLNPDLGEDEDFKLKTISGDGGLEVIILRNEAELVSTRILNKDLKDLNKIRVKLTLLLRKRMDKK</sequence>
<proteinExistence type="predicted"/>
<comment type="caution">
    <text evidence="2">The sequence shown here is derived from an EMBL/GenBank/DDBJ whole genome shotgun (WGS) entry which is preliminary data.</text>
</comment>
<feature type="region of interest" description="Disordered" evidence="1">
    <location>
        <begin position="137"/>
        <end position="162"/>
    </location>
</feature>
<accession>A0A2M7V944</accession>
<evidence type="ECO:0000313" key="2">
    <source>
        <dbReference type="EMBL" id="PIZ95342.1"/>
    </source>
</evidence>
<feature type="compositionally biased region" description="Basic and acidic residues" evidence="1">
    <location>
        <begin position="216"/>
        <end position="229"/>
    </location>
</feature>
<evidence type="ECO:0000313" key="3">
    <source>
        <dbReference type="Proteomes" id="UP000231453"/>
    </source>
</evidence>
<name>A0A2M7V944_9BACT</name>
<feature type="region of interest" description="Disordered" evidence="1">
    <location>
        <begin position="62"/>
        <end position="101"/>
    </location>
</feature>
<dbReference type="AlphaFoldDB" id="A0A2M7V944"/>